<dbReference type="STRING" id="99656.SAMN05421659_110152"/>
<proteinExistence type="predicted"/>
<reference evidence="2 3" key="1">
    <citation type="submission" date="2016-10" db="EMBL/GenBank/DDBJ databases">
        <authorList>
            <person name="de Groot N.N."/>
        </authorList>
    </citation>
    <scope>NUCLEOTIDE SEQUENCE [LARGE SCALE GENOMIC DNA]</scope>
    <source>
        <strain evidence="2 3">DSM 9179</strain>
    </source>
</reference>
<evidence type="ECO:0000256" key="1">
    <source>
        <dbReference type="SAM" id="Phobius"/>
    </source>
</evidence>
<organism evidence="2 3">
    <name type="scientific">[Clostridium] fimetarium</name>
    <dbReference type="NCBI Taxonomy" id="99656"/>
    <lineage>
        <taxon>Bacteria</taxon>
        <taxon>Bacillati</taxon>
        <taxon>Bacillota</taxon>
        <taxon>Clostridia</taxon>
        <taxon>Lachnospirales</taxon>
        <taxon>Lachnospiraceae</taxon>
    </lineage>
</organism>
<keyword evidence="3" id="KW-1185">Reference proteome</keyword>
<dbReference type="InterPro" id="IPR021359">
    <property type="entry name" value="DUF2812"/>
</dbReference>
<feature type="transmembrane region" description="Helical" evidence="1">
    <location>
        <begin position="168"/>
        <end position="188"/>
    </location>
</feature>
<dbReference type="AlphaFoldDB" id="A0A1I0R0V7"/>
<keyword evidence="1" id="KW-1133">Transmembrane helix</keyword>
<evidence type="ECO:0000313" key="2">
    <source>
        <dbReference type="EMBL" id="SEW33713.1"/>
    </source>
</evidence>
<name>A0A1I0R0V7_9FIRM</name>
<protein>
    <recommendedName>
        <fullName evidence="4">DUF2812 domain-containing protein</fullName>
    </recommendedName>
</protein>
<keyword evidence="1" id="KW-0472">Membrane</keyword>
<evidence type="ECO:0000313" key="3">
    <source>
        <dbReference type="Proteomes" id="UP000199701"/>
    </source>
</evidence>
<dbReference type="Pfam" id="PF11193">
    <property type="entry name" value="DUF2812"/>
    <property type="match status" value="1"/>
</dbReference>
<dbReference type="RefSeq" id="WP_092454930.1">
    <property type="nucleotide sequence ID" value="NZ_FOJI01000010.1"/>
</dbReference>
<dbReference type="EMBL" id="FOJI01000010">
    <property type="protein sequence ID" value="SEW33713.1"/>
    <property type="molecule type" value="Genomic_DNA"/>
</dbReference>
<accession>A0A1I0R0V7</accession>
<feature type="transmembrane region" description="Helical" evidence="1">
    <location>
        <begin position="216"/>
        <end position="238"/>
    </location>
</feature>
<sequence length="404" mass="47154">MRYDNQRDPKLVYRLAPCPYYDIEGTESWLGSMAEKGFVLSKNGFFSGFAIFEKREPCTFLYRLEVVCKITSMWDDNSGEPSDEAVELRESCGWKYLTTRKQFNIFYSENTEVRELNIDTEAQAIVLIKIRKKMRNSFISSILFLIIYPLIISYGSVFLCAIEIGTWLLLWGTLLIMWALCDSIVRLIQLRKLQRKMHKGQSLEHRKNWKISALAYYLRKIVCTISIFAYVGCLIHVWSLDMDDTKVQQLTDYSDTIPFATMENFAPGGEFVRVDNRFDNTIEVKSDWLAPTYIHLFESANFQSRDGRFIDGGIIVDYYKTISPWVANELAHEMWRQDKLSKFKYYESFTLPELNVDYAIGYSTFSPTVILQKGNTVIRVTFIQNSNNNMMPVEEWVRIFADSI</sequence>
<dbReference type="Proteomes" id="UP000199701">
    <property type="component" value="Unassembled WGS sequence"/>
</dbReference>
<gene>
    <name evidence="2" type="ORF">SAMN05421659_110152</name>
</gene>
<dbReference type="OrthoDB" id="8230517at2"/>
<keyword evidence="1" id="KW-0812">Transmembrane</keyword>
<evidence type="ECO:0008006" key="4">
    <source>
        <dbReference type="Google" id="ProtNLM"/>
    </source>
</evidence>
<feature type="transmembrane region" description="Helical" evidence="1">
    <location>
        <begin position="138"/>
        <end position="162"/>
    </location>
</feature>